<keyword evidence="4 11" id="KW-0489">Methyltransferase</keyword>
<name>A0A4V3JEL9_9LEPT</name>
<keyword evidence="7" id="KW-0627">Porphyrin biosynthesis</keyword>
<dbReference type="Pfam" id="PF00590">
    <property type="entry name" value="TP_methylase"/>
    <property type="match status" value="1"/>
</dbReference>
<dbReference type="OrthoDB" id="9815856at2"/>
<dbReference type="NCBIfam" id="NF004790">
    <property type="entry name" value="PRK06136.1"/>
    <property type="match status" value="1"/>
</dbReference>
<organism evidence="11 12">
    <name type="scientific">Leptospira fluminis</name>
    <dbReference type="NCBI Taxonomy" id="2484979"/>
    <lineage>
        <taxon>Bacteria</taxon>
        <taxon>Pseudomonadati</taxon>
        <taxon>Spirochaetota</taxon>
        <taxon>Spirochaetia</taxon>
        <taxon>Leptospirales</taxon>
        <taxon>Leptospiraceae</taxon>
        <taxon>Leptospira</taxon>
    </lineage>
</organism>
<dbReference type="FunFam" id="3.40.1010.10:FF:000001">
    <property type="entry name" value="Siroheme synthase"/>
    <property type="match status" value="1"/>
</dbReference>
<dbReference type="EMBL" id="RQEV01000008">
    <property type="protein sequence ID" value="TGK19336.1"/>
    <property type="molecule type" value="Genomic_DNA"/>
</dbReference>
<sequence>MNEETPHLYGEKGKIYLVGAGPGDPELLTVKAVKTLRKAQVVLYDDLVSPRILRVCKKSAELIYVGKRSGQHSCLQDQINSKIAEAAVKFRIVVRLKGGDPSIFGRVGEEYSYLLSRGFDCEIIAGVTTGSAVAARLGIPLTHRDYSSEIVLLSGHKKDGKNSEGFRNLTCSGKTLLVYMGLNSLHTIREELLNGGNSEDTPVAIIENATLETERIVTGNLSSILEAAENAKIRSPALIIIGDIVRYYTETKELKERIRKTLSAR</sequence>
<dbReference type="PANTHER" id="PTHR45790:SF3">
    <property type="entry name" value="S-ADENOSYL-L-METHIONINE-DEPENDENT UROPORPHYRINOGEN III METHYLTRANSFERASE, CHLOROPLASTIC"/>
    <property type="match status" value="1"/>
</dbReference>
<dbReference type="NCBIfam" id="TIGR01469">
    <property type="entry name" value="cobA_cysG_Cterm"/>
    <property type="match status" value="1"/>
</dbReference>
<gene>
    <name evidence="11" type="primary">cobA</name>
    <name evidence="11" type="ORF">EHO61_07645</name>
</gene>
<evidence type="ECO:0000256" key="4">
    <source>
        <dbReference type="ARBA" id="ARBA00022603"/>
    </source>
</evidence>
<evidence type="ECO:0000256" key="3">
    <source>
        <dbReference type="ARBA" id="ARBA00022573"/>
    </source>
</evidence>
<comment type="pathway">
    <text evidence="9">Cofactor biosynthesis; adenosylcobalamin biosynthesis; precorrin-2 from uroporphyrinogen III: step 1/1.</text>
</comment>
<comment type="caution">
    <text evidence="11">The sequence shown here is derived from an EMBL/GenBank/DDBJ whole genome shotgun (WGS) entry which is preliminary data.</text>
</comment>
<dbReference type="InterPro" id="IPR000878">
    <property type="entry name" value="4pyrrol_Mease"/>
</dbReference>
<evidence type="ECO:0000256" key="6">
    <source>
        <dbReference type="ARBA" id="ARBA00022691"/>
    </source>
</evidence>
<dbReference type="Proteomes" id="UP000297855">
    <property type="component" value="Unassembled WGS sequence"/>
</dbReference>
<keyword evidence="5 11" id="KW-0808">Transferase</keyword>
<evidence type="ECO:0000259" key="10">
    <source>
        <dbReference type="Pfam" id="PF00590"/>
    </source>
</evidence>
<dbReference type="SUPFAM" id="SSF53790">
    <property type="entry name" value="Tetrapyrrole methylase"/>
    <property type="match status" value="1"/>
</dbReference>
<evidence type="ECO:0000313" key="12">
    <source>
        <dbReference type="Proteomes" id="UP000297855"/>
    </source>
</evidence>
<evidence type="ECO:0000256" key="9">
    <source>
        <dbReference type="ARBA" id="ARBA00060548"/>
    </source>
</evidence>
<evidence type="ECO:0000313" key="11">
    <source>
        <dbReference type="EMBL" id="TGK19336.1"/>
    </source>
</evidence>
<dbReference type="GO" id="GO:0019354">
    <property type="term" value="P:siroheme biosynthetic process"/>
    <property type="evidence" value="ECO:0007669"/>
    <property type="project" value="InterPro"/>
</dbReference>
<dbReference type="InterPro" id="IPR003043">
    <property type="entry name" value="Uropor_MeTrfase_CS"/>
</dbReference>
<dbReference type="Gene3D" id="3.30.950.10">
    <property type="entry name" value="Methyltransferase, Cobalt-precorrin-4 Transmethylase, Domain 2"/>
    <property type="match status" value="1"/>
</dbReference>
<dbReference type="InterPro" id="IPR050161">
    <property type="entry name" value="Siro_Cobalamin_biosynth"/>
</dbReference>
<dbReference type="AlphaFoldDB" id="A0A4V3JEL9"/>
<dbReference type="EC" id="2.1.1.107" evidence="2"/>
<protein>
    <recommendedName>
        <fullName evidence="2">uroporphyrinogen-III C-methyltransferase</fullName>
        <ecNumber evidence="2">2.1.1.107</ecNumber>
    </recommendedName>
</protein>
<evidence type="ECO:0000256" key="1">
    <source>
        <dbReference type="ARBA" id="ARBA00005879"/>
    </source>
</evidence>
<dbReference type="PANTHER" id="PTHR45790">
    <property type="entry name" value="SIROHEME SYNTHASE-RELATED"/>
    <property type="match status" value="1"/>
</dbReference>
<keyword evidence="3" id="KW-0169">Cobalamin biosynthesis</keyword>
<dbReference type="InterPro" id="IPR014776">
    <property type="entry name" value="4pyrrole_Mease_sub2"/>
</dbReference>
<dbReference type="GO" id="GO:0009236">
    <property type="term" value="P:cobalamin biosynthetic process"/>
    <property type="evidence" value="ECO:0007669"/>
    <property type="project" value="UniProtKB-KW"/>
</dbReference>
<dbReference type="PROSITE" id="PS00839">
    <property type="entry name" value="SUMT_1"/>
    <property type="match status" value="1"/>
</dbReference>
<comment type="similarity">
    <text evidence="1">Belongs to the precorrin methyltransferase family.</text>
</comment>
<comment type="pathway">
    <text evidence="8">Porphyrin-containing compound metabolism; siroheme biosynthesis; precorrin-2 from uroporphyrinogen III: step 1/1.</text>
</comment>
<dbReference type="InterPro" id="IPR006366">
    <property type="entry name" value="CobA/CysG_C"/>
</dbReference>
<accession>A0A4V3JEL9</accession>
<dbReference type="FunFam" id="3.30.950.10:FF:000001">
    <property type="entry name" value="Siroheme synthase"/>
    <property type="match status" value="1"/>
</dbReference>
<dbReference type="GO" id="GO:0032259">
    <property type="term" value="P:methylation"/>
    <property type="evidence" value="ECO:0007669"/>
    <property type="project" value="UniProtKB-KW"/>
</dbReference>
<evidence type="ECO:0000256" key="8">
    <source>
        <dbReference type="ARBA" id="ARBA00025705"/>
    </source>
</evidence>
<dbReference type="InterPro" id="IPR035996">
    <property type="entry name" value="4pyrrol_Methylase_sf"/>
</dbReference>
<proteinExistence type="inferred from homology"/>
<feature type="domain" description="Tetrapyrrole methylase" evidence="10">
    <location>
        <begin position="14"/>
        <end position="224"/>
    </location>
</feature>
<evidence type="ECO:0000256" key="7">
    <source>
        <dbReference type="ARBA" id="ARBA00023244"/>
    </source>
</evidence>
<dbReference type="InterPro" id="IPR014777">
    <property type="entry name" value="4pyrrole_Mease_sub1"/>
</dbReference>
<dbReference type="Gene3D" id="3.40.1010.10">
    <property type="entry name" value="Cobalt-precorrin-4 Transmethylase, Domain 1"/>
    <property type="match status" value="1"/>
</dbReference>
<keyword evidence="12" id="KW-1185">Reference proteome</keyword>
<dbReference type="GO" id="GO:0004851">
    <property type="term" value="F:uroporphyrin-III C-methyltransferase activity"/>
    <property type="evidence" value="ECO:0007669"/>
    <property type="project" value="UniProtKB-EC"/>
</dbReference>
<dbReference type="RefSeq" id="WP_135813039.1">
    <property type="nucleotide sequence ID" value="NZ_RQEV01000008.1"/>
</dbReference>
<evidence type="ECO:0000256" key="5">
    <source>
        <dbReference type="ARBA" id="ARBA00022679"/>
    </source>
</evidence>
<keyword evidence="6" id="KW-0949">S-adenosyl-L-methionine</keyword>
<evidence type="ECO:0000256" key="2">
    <source>
        <dbReference type="ARBA" id="ARBA00012162"/>
    </source>
</evidence>
<dbReference type="CDD" id="cd11642">
    <property type="entry name" value="SUMT"/>
    <property type="match status" value="1"/>
</dbReference>
<reference evidence="11" key="1">
    <citation type="journal article" date="2019" name="PLoS Negl. Trop. Dis.">
        <title>Revisiting the worldwide diversity of Leptospira species in the environment.</title>
        <authorList>
            <person name="Vincent A.T."/>
            <person name="Schiettekatte O."/>
            <person name="Bourhy P."/>
            <person name="Veyrier F.J."/>
            <person name="Picardeau M."/>
        </authorList>
    </citation>
    <scope>NUCLEOTIDE SEQUENCE [LARGE SCALE GENOMIC DNA]</scope>
    <source>
        <strain evidence="11">SCS5</strain>
    </source>
</reference>